<comment type="similarity">
    <text evidence="7">Belongs to the PI3/PI4-kinase family.</text>
</comment>
<dbReference type="InterPro" id="IPR001263">
    <property type="entry name" value="PI3K_accessory_dom"/>
</dbReference>
<sequence length="2586" mass="288310">MRLPPPELLNPCAAEPLLSQPGLWLPFPDMRHSRESAEFFRAADAVLHDAHADLPDGDIAAALPEFLAPTLDGDAPVVALTATVVLQRSPAALELDEPDAALGPSGWLWKKGDSHKAFQRRFVVLHGRELSYYKAPVGPHGLYQKAASYRGSIPITDGTSICPAAQRLDAGGGPRGLRAFFVRQPTADAERSLGIDIVTRTRTWSLVAPDASAHAMWLRALAVAAPECLHPLLTPPPPSVPRRQSTEAWSIEFPSDALVADVISLACAKLGVSAPESDDDGVGVVGGTLFALKCVGHRAFFRTPTRQMHEFAHVAAVVATGGCHLPLVLVEYAPMAPPSARPLDVPRPARSLDAALSFPLAMPALVESWRVSQSLRLAVHEVVNVPPHTTAGGLTPAGLTAVPLTYSHVVVRLTLWFGTTLLEPWQETPPVKLQPTATPELLAVWPSALKPLKSQLKINQLPCETRLVCTLFGVKKDANGHASCLGDDSDREPIVAAAIQVFDQHGQLRQGPQYAAMVTGPSLSPQFLDAAQPLLHMSFGVADYRCYFERMPKNIFLKRSRTVATEAPPAHRGWLRKQGRGVGKAWAERWFVLEGRQLSYAEDPAYPPTATLDVSQAAVEPLDDLNETYTTFAVNKGTRKEQTTYCFQLVVDGRTYVLSATSKSARQAWMTALSAAASDPTYLLSPPSELNGSDRSSTDSSLSDDFVDDILSLVSRDPLAVLTPSQKTRLWAHRIEFLGSFAMLPHVLSSADWTSPVDVDHAATCLRVWQPPAHSAEWLRLLTPAFPMEYVRNFALGRLAEAPPQDWCRLLPQLVQALQSEAFHSSSLALHLLAQAWRYPEHAGVRLYWLLQVEAESPHAGVRERCAVVLNAYMAGVAPAVRTACRTQKHLFGSTGVFDALAGYVKMLKKKGISLGDIQLAMRANLEEINETLPPSVTLPLPDSAGVSKLIVAKCKVMSSAKLPLWLVFENADPGGDPVVVIFKSGDDVRQDCLTLQLMEVMEDLWHTAGLNLNLEPYSCVATGPSVGLLQVVLNAETTAQIHQRMGALGAFDDTSFSSWLRSHHPEPAQYAAAVDLFRRSCAGYCVATYVLGIGDRHNDNIMMTTAGRYFHIDFGHFLGHFKYQFGIKREKTPFVFTPEMAHVLVADQLPEVFRSFVIVCGEAFNVLRRHAHVLVALLLLMIPAGMPELRDQNDLNHLVESLLLAVDERTAAANFEAAIDFCLSSTFKRVDNTFHIIAHNRSSTMYGEMDVMSMAASGKLPSFADLNPFAQYGSAATPTAAARWQPVPGLVHSKESLALRQAVGGILKNVHEEVSSETLEIRANTPEYRLEKDDWIAHRNSNKVLPPTLKTVARLPMSLLITNPNSVAVDKEKLNVAGWLKKKGEKNTAMKKRYMELENKVLTYYKKKPEHRGRPLSREEKVPLMQGKIELDKVSSVQPTLVKGSQVKWGIDLVTTNRTWVLQAESDDDYLMWVHALCHSVRFHCVNIIYRRMLQLAEVSASAENEVRLVILPSYTVAETVEHIFKCYEQMLDAVALRPYDPKDYVLKLTGYRDYMIDPFREVNNYQHVRECLLTKKTLCLTLVHRSKITEALQRGLSMRPTSGLLYNEAVCKMPPSAGSVRNKLNFTTLGNEWQQADDVGNNNDAFAVGKSCHYREPLRFCVNRVLNVPRYTTHMRRTAHDMAPEQKPLLFTNGIVVIELYNGGKLLEPVVETMDVRMKAQASDDGLIAVWSEPKWYRTKLKLHEIPRTARLVFTLYGVRKGIGGVVSNNSDGADRERILTTGLNVFDVEGIIAQGEKYMQMLDNLHHSHHGPVPHVIDPAKPIIHVSLSTYHSDIVFDWSAGNAVENVAPTVNHGSRSETLEKCGWLKKTGKSHALTAWQLRWFTLSQTTHSLSYAEDVNAPAKHTIDLLGANVMIADELNERYTTFAVSKGTRKEQSTWVFKLRAADSSREFIMCANTRQEREEWIMAIKMVASGETLSDEEDDDDVMGNQFDNDMHRMTLDPGSADRSTILHGFSTNLLSERGRVMSGRQSSMNSSVFSDGGTKALDDLRETIRRDPLYRLSSFQKAIMWKNRADFMDKFEFLPRMLTCVNWFNAKEVDEVISFLPRWAKASHPAAYIELLDMEFAHEGVRQFAVDKLAEMADTTFSVFLPQLVQALKFENHHVSPLAKHLIERAIKNPNQIGFDLFWAMKVESYNEQYKERYGLLLNTYVDVCSYKMRSILELQDRLFTEKGVFEGICQEIKELAHAGRSKDEMKGLLHTRLEELNQSLPNAYQLPIDPRVEVSKIVVKKCKIMSSAKLPLWLEFENAEEGGDPVIIIFKAGDDVRQDCLTLQLIRLMDEMWREDGKDLAMEPYKCVSTGPMTGILQVVQHAVTTADVHKRGGAMGGIFGAFNDQSFTDWIEANNADPRSKKVAVDLFMRSCAGYCVATYVLGIGDRHNDNIMITTGGRYFHIDFGHFLGFMKYQYGIKREKTPFVFTPEMAHVFGGIGTDEFRKFQALSAEAFNVVRRHLHLLVSLLLLMIPADMPELRKRDDINYIVEIMSSEKTDNEAAAYFADLIVQCTKNTFKRIDNTLHILKHS</sequence>
<evidence type="ECO:0000259" key="11">
    <source>
        <dbReference type="PROSITE" id="PS51546"/>
    </source>
</evidence>
<dbReference type="Gene3D" id="2.60.40.150">
    <property type="entry name" value="C2 domain"/>
    <property type="match status" value="2"/>
</dbReference>
<comment type="caution">
    <text evidence="13">The sequence shown here is derived from an EMBL/GenBank/DDBJ whole genome shotgun (WGS) entry which is preliminary data.</text>
</comment>
<feature type="domain" description="PI3K/PI4K catalytic" evidence="9">
    <location>
        <begin position="2293"/>
        <end position="2573"/>
    </location>
</feature>
<feature type="domain" description="PH" evidence="8">
    <location>
        <begin position="1863"/>
        <end position="1978"/>
    </location>
</feature>
<dbReference type="PANTHER" id="PTHR10048">
    <property type="entry name" value="PHOSPHATIDYLINOSITOL KINASE"/>
    <property type="match status" value="1"/>
</dbReference>
<comment type="catalytic activity">
    <reaction evidence="1">
        <text>a 1,2-diacyl-sn-glycero-3-phospho-(1D-myo-inositol) + ATP = a 1,2-diacyl-sn-glycero-3-phospho-(1D-myo-inositol-3-phosphate) + ADP + H(+)</text>
        <dbReference type="Rhea" id="RHEA:12709"/>
        <dbReference type="ChEBI" id="CHEBI:15378"/>
        <dbReference type="ChEBI" id="CHEBI:30616"/>
        <dbReference type="ChEBI" id="CHEBI:57880"/>
        <dbReference type="ChEBI" id="CHEBI:58088"/>
        <dbReference type="ChEBI" id="CHEBI:456216"/>
        <dbReference type="EC" id="2.7.1.137"/>
    </reaction>
</comment>
<feature type="domain" description="PH" evidence="8">
    <location>
        <begin position="1374"/>
        <end position="1483"/>
    </location>
</feature>
<gene>
    <name evidence="13" type="ORF">ACHHYP_09470</name>
</gene>
<keyword evidence="14" id="KW-1185">Reference proteome</keyword>
<dbReference type="STRING" id="1202772.A0A1V9YNC8"/>
<evidence type="ECO:0000256" key="7">
    <source>
        <dbReference type="PROSITE-ProRule" id="PRU00880"/>
    </source>
</evidence>
<dbReference type="InterPro" id="IPR011993">
    <property type="entry name" value="PH-like_dom_sf"/>
</dbReference>
<dbReference type="GO" id="GO:0005737">
    <property type="term" value="C:cytoplasm"/>
    <property type="evidence" value="ECO:0007669"/>
    <property type="project" value="TreeGrafter"/>
</dbReference>
<dbReference type="InterPro" id="IPR002420">
    <property type="entry name" value="PI3K-type_C2_dom"/>
</dbReference>
<dbReference type="PROSITE" id="PS50290">
    <property type="entry name" value="PI3_4_KINASE_3"/>
    <property type="match status" value="2"/>
</dbReference>
<dbReference type="EMBL" id="JNBR01001463">
    <property type="protein sequence ID" value="OQR87151.1"/>
    <property type="molecule type" value="Genomic_DNA"/>
</dbReference>
<feature type="domain" description="PI3K/PI4K catalytic" evidence="9">
    <location>
        <begin position="951"/>
        <end position="1228"/>
    </location>
</feature>
<dbReference type="GO" id="GO:0005942">
    <property type="term" value="C:phosphatidylinositol 3-kinase complex"/>
    <property type="evidence" value="ECO:0007669"/>
    <property type="project" value="TreeGrafter"/>
</dbReference>
<accession>A0A1V9YNC8</accession>
<evidence type="ECO:0000256" key="5">
    <source>
        <dbReference type="ARBA" id="ARBA00022777"/>
    </source>
</evidence>
<evidence type="ECO:0000256" key="4">
    <source>
        <dbReference type="ARBA" id="ARBA00022741"/>
    </source>
</evidence>
<dbReference type="GO" id="GO:0035005">
    <property type="term" value="F:1-phosphatidylinositol-4-phosphate 3-kinase activity"/>
    <property type="evidence" value="ECO:0007669"/>
    <property type="project" value="TreeGrafter"/>
</dbReference>
<dbReference type="PROSITE" id="PS50003">
    <property type="entry name" value="PH_DOMAIN"/>
    <property type="match status" value="4"/>
</dbReference>
<dbReference type="SUPFAM" id="SSF54236">
    <property type="entry name" value="Ubiquitin-like"/>
    <property type="match status" value="1"/>
</dbReference>
<organism evidence="13 14">
    <name type="scientific">Achlya hypogyna</name>
    <name type="common">Oomycete</name>
    <name type="synonym">Protoachlya hypogyna</name>
    <dbReference type="NCBI Taxonomy" id="1202772"/>
    <lineage>
        <taxon>Eukaryota</taxon>
        <taxon>Sar</taxon>
        <taxon>Stramenopiles</taxon>
        <taxon>Oomycota</taxon>
        <taxon>Saprolegniomycetes</taxon>
        <taxon>Saprolegniales</taxon>
        <taxon>Achlyaceae</taxon>
        <taxon>Achlya</taxon>
    </lineage>
</organism>
<dbReference type="InterPro" id="IPR035892">
    <property type="entry name" value="C2_domain_sf"/>
</dbReference>
<dbReference type="GO" id="GO:0043491">
    <property type="term" value="P:phosphatidylinositol 3-kinase/protein kinase B signal transduction"/>
    <property type="evidence" value="ECO:0007669"/>
    <property type="project" value="TreeGrafter"/>
</dbReference>
<keyword evidence="6" id="KW-0067">ATP-binding</keyword>
<dbReference type="FunFam" id="1.10.1070.11:FF:000001">
    <property type="entry name" value="Phosphatidylinositol 4,5-bisphosphate 3-kinase catalytic subunit"/>
    <property type="match status" value="2"/>
</dbReference>
<feature type="domain" description="PIK helical" evidence="10">
    <location>
        <begin position="696"/>
        <end position="876"/>
    </location>
</feature>
<dbReference type="GO" id="GO:0048015">
    <property type="term" value="P:phosphatidylinositol-mediated signaling"/>
    <property type="evidence" value="ECO:0007669"/>
    <property type="project" value="TreeGrafter"/>
</dbReference>
<evidence type="ECO:0000313" key="13">
    <source>
        <dbReference type="EMBL" id="OQR87151.1"/>
    </source>
</evidence>
<evidence type="ECO:0000259" key="8">
    <source>
        <dbReference type="PROSITE" id="PS50003"/>
    </source>
</evidence>
<dbReference type="InterPro" id="IPR035448">
    <property type="entry name" value="PI3Kc"/>
</dbReference>
<feature type="domain" description="PIK helical" evidence="10">
    <location>
        <begin position="2040"/>
        <end position="2218"/>
    </location>
</feature>
<dbReference type="InterPro" id="IPR000341">
    <property type="entry name" value="PI3K_Ras-bd_dom"/>
</dbReference>
<evidence type="ECO:0000256" key="3">
    <source>
        <dbReference type="ARBA" id="ARBA00022679"/>
    </source>
</evidence>
<dbReference type="Gene3D" id="1.10.1070.11">
    <property type="entry name" value="Phosphatidylinositol 3-/4-kinase, catalytic domain"/>
    <property type="match status" value="2"/>
</dbReference>
<dbReference type="PROSITE" id="PS00916">
    <property type="entry name" value="PI3_4_KINASE_2"/>
    <property type="match status" value="2"/>
</dbReference>
<evidence type="ECO:0000259" key="12">
    <source>
        <dbReference type="PROSITE" id="PS51547"/>
    </source>
</evidence>
<dbReference type="InterPro" id="IPR029071">
    <property type="entry name" value="Ubiquitin-like_domsf"/>
</dbReference>
<dbReference type="InterPro" id="IPR001849">
    <property type="entry name" value="PH_domain"/>
</dbReference>
<evidence type="ECO:0000259" key="9">
    <source>
        <dbReference type="PROSITE" id="PS50290"/>
    </source>
</evidence>
<proteinExistence type="inferred from homology"/>
<keyword evidence="3" id="KW-0808">Transferase</keyword>
<evidence type="ECO:0000313" key="14">
    <source>
        <dbReference type="Proteomes" id="UP000243579"/>
    </source>
</evidence>
<dbReference type="PANTHER" id="PTHR10048:SF14">
    <property type="entry name" value="LD28067P"/>
    <property type="match status" value="1"/>
</dbReference>
<dbReference type="SMART" id="SM00233">
    <property type="entry name" value="PH"/>
    <property type="match status" value="4"/>
</dbReference>
<dbReference type="SUPFAM" id="SSF56112">
    <property type="entry name" value="Protein kinase-like (PK-like)"/>
    <property type="match status" value="2"/>
</dbReference>
<dbReference type="FunFam" id="3.30.1010.10:FF:000008">
    <property type="entry name" value="Phosphatidylinositol 4,5-bisphosphate 3-kinase catalytic subunit gamma"/>
    <property type="match status" value="1"/>
</dbReference>
<dbReference type="GO" id="GO:0032060">
    <property type="term" value="P:bleb assembly"/>
    <property type="evidence" value="ECO:0007669"/>
    <property type="project" value="UniProtKB-ARBA"/>
</dbReference>
<dbReference type="GO" id="GO:0005524">
    <property type="term" value="F:ATP binding"/>
    <property type="evidence" value="ECO:0007669"/>
    <property type="project" value="UniProtKB-KW"/>
</dbReference>
<dbReference type="InterPro" id="IPR016024">
    <property type="entry name" value="ARM-type_fold"/>
</dbReference>
<dbReference type="InterPro" id="IPR018936">
    <property type="entry name" value="PI3/4_kinase_CS"/>
</dbReference>
<dbReference type="Pfam" id="PF00613">
    <property type="entry name" value="PI3Ka"/>
    <property type="match status" value="2"/>
</dbReference>
<dbReference type="SUPFAM" id="SSF50729">
    <property type="entry name" value="PH domain-like"/>
    <property type="match status" value="4"/>
</dbReference>
<evidence type="ECO:0000259" key="10">
    <source>
        <dbReference type="PROSITE" id="PS51545"/>
    </source>
</evidence>
<dbReference type="Gene3D" id="1.25.40.70">
    <property type="entry name" value="Phosphatidylinositol 3-kinase, accessory domain (PIK)"/>
    <property type="match status" value="2"/>
</dbReference>
<feature type="domain" description="PH" evidence="8">
    <location>
        <begin position="101"/>
        <end position="226"/>
    </location>
</feature>
<dbReference type="EC" id="2.7.1.137" evidence="2"/>
<dbReference type="Pfam" id="PF00794">
    <property type="entry name" value="PI3K_rbd"/>
    <property type="match status" value="1"/>
</dbReference>
<dbReference type="Proteomes" id="UP000243579">
    <property type="component" value="Unassembled WGS sequence"/>
</dbReference>
<dbReference type="InterPro" id="IPR000403">
    <property type="entry name" value="PI3/4_kinase_cat_dom"/>
</dbReference>
<feature type="domain" description="PI3K-RBD" evidence="11">
    <location>
        <begin position="1488"/>
        <end position="1586"/>
    </location>
</feature>
<dbReference type="InterPro" id="IPR011009">
    <property type="entry name" value="Kinase-like_dom_sf"/>
</dbReference>
<keyword evidence="4" id="KW-0547">Nucleotide-binding</keyword>
<dbReference type="Pfam" id="PF00454">
    <property type="entry name" value="PI3_PI4_kinase"/>
    <property type="match status" value="2"/>
</dbReference>
<dbReference type="PROSITE" id="PS51545">
    <property type="entry name" value="PIK_HELICAL"/>
    <property type="match status" value="2"/>
</dbReference>
<evidence type="ECO:0000256" key="1">
    <source>
        <dbReference type="ARBA" id="ARBA00001498"/>
    </source>
</evidence>
<evidence type="ECO:0000256" key="2">
    <source>
        <dbReference type="ARBA" id="ARBA00012073"/>
    </source>
</evidence>
<dbReference type="CDD" id="cd00891">
    <property type="entry name" value="PI3Kc"/>
    <property type="match status" value="2"/>
</dbReference>
<dbReference type="SUPFAM" id="SSF48371">
    <property type="entry name" value="ARM repeat"/>
    <property type="match status" value="2"/>
</dbReference>
<dbReference type="InterPro" id="IPR042236">
    <property type="entry name" value="PI3K_accessory_sf"/>
</dbReference>
<dbReference type="GO" id="GO:0050920">
    <property type="term" value="P:regulation of chemotaxis"/>
    <property type="evidence" value="ECO:0007669"/>
    <property type="project" value="UniProtKB-ARBA"/>
</dbReference>
<dbReference type="PROSITE" id="PS51546">
    <property type="entry name" value="PI3K_RBD"/>
    <property type="match status" value="1"/>
</dbReference>
<reference evidence="13 14" key="1">
    <citation type="journal article" date="2014" name="Genome Biol. Evol.">
        <title>The secreted proteins of Achlya hypogyna and Thraustotheca clavata identify the ancestral oomycete secretome and reveal gene acquisitions by horizontal gene transfer.</title>
        <authorList>
            <person name="Misner I."/>
            <person name="Blouin N."/>
            <person name="Leonard G."/>
            <person name="Richards T.A."/>
            <person name="Lane C.E."/>
        </authorList>
    </citation>
    <scope>NUCLEOTIDE SEQUENCE [LARGE SCALE GENOMIC DNA]</scope>
    <source>
        <strain evidence="13 14">ATCC 48635</strain>
    </source>
</reference>
<feature type="domain" description="PH" evidence="8">
    <location>
        <begin position="568"/>
        <end position="678"/>
    </location>
</feature>
<dbReference type="OrthoDB" id="67688at2759"/>
<dbReference type="PROSITE" id="PS00915">
    <property type="entry name" value="PI3_4_KINASE_1"/>
    <property type="match status" value="2"/>
</dbReference>
<evidence type="ECO:0000256" key="6">
    <source>
        <dbReference type="ARBA" id="ARBA00022840"/>
    </source>
</evidence>
<feature type="domain" description="C2 PI3K-type" evidence="12">
    <location>
        <begin position="1656"/>
        <end position="1835"/>
    </location>
</feature>
<dbReference type="GO" id="GO:0016303">
    <property type="term" value="F:1-phosphatidylinositol-3-kinase activity"/>
    <property type="evidence" value="ECO:0007669"/>
    <property type="project" value="UniProtKB-EC"/>
</dbReference>
<protein>
    <recommendedName>
        <fullName evidence="2">phosphatidylinositol 3-kinase</fullName>
        <ecNumber evidence="2">2.7.1.137</ecNumber>
    </recommendedName>
</protein>
<dbReference type="SMART" id="SM00145">
    <property type="entry name" value="PI3Ka"/>
    <property type="match status" value="2"/>
</dbReference>
<dbReference type="Gene3D" id="3.30.1010.10">
    <property type="entry name" value="Phosphatidylinositol 3-kinase Catalytic Subunit, Chain A, domain 4"/>
    <property type="match status" value="2"/>
</dbReference>
<dbReference type="CDD" id="cd00821">
    <property type="entry name" value="PH"/>
    <property type="match status" value="2"/>
</dbReference>
<feature type="domain" description="C2 PI3K-type" evidence="12">
    <location>
        <begin position="371"/>
        <end position="552"/>
    </location>
</feature>
<dbReference type="Gene3D" id="2.30.29.30">
    <property type="entry name" value="Pleckstrin-homology domain (PH domain)/Phosphotyrosine-binding domain (PTB)"/>
    <property type="match status" value="4"/>
</dbReference>
<dbReference type="SUPFAM" id="SSF49562">
    <property type="entry name" value="C2 domain (Calcium/lipid-binding domain, CaLB)"/>
    <property type="match status" value="2"/>
</dbReference>
<dbReference type="GO" id="GO:0005886">
    <property type="term" value="C:plasma membrane"/>
    <property type="evidence" value="ECO:0007669"/>
    <property type="project" value="TreeGrafter"/>
</dbReference>
<name>A0A1V9YNC8_ACHHY</name>
<dbReference type="PROSITE" id="PS51547">
    <property type="entry name" value="C2_PI3K"/>
    <property type="match status" value="2"/>
</dbReference>
<dbReference type="Pfam" id="PF00169">
    <property type="entry name" value="PH"/>
    <property type="match status" value="4"/>
</dbReference>
<dbReference type="SMART" id="SM00146">
    <property type="entry name" value="PI3Kc"/>
    <property type="match status" value="2"/>
</dbReference>
<dbReference type="GO" id="GO:0016477">
    <property type="term" value="P:cell migration"/>
    <property type="evidence" value="ECO:0007669"/>
    <property type="project" value="TreeGrafter"/>
</dbReference>
<dbReference type="InterPro" id="IPR015433">
    <property type="entry name" value="PI3/4_kinase"/>
</dbReference>
<dbReference type="InterPro" id="IPR036940">
    <property type="entry name" value="PI3/4_kinase_cat_sf"/>
</dbReference>
<dbReference type="Gene3D" id="3.10.20.90">
    <property type="entry name" value="Phosphatidylinositol 3-kinase Catalytic Subunit, Chain A, domain 1"/>
    <property type="match status" value="1"/>
</dbReference>
<keyword evidence="5 13" id="KW-0418">Kinase</keyword>